<keyword evidence="3" id="KW-1185">Reference proteome</keyword>
<evidence type="ECO:0000256" key="1">
    <source>
        <dbReference type="SAM" id="MobiDB-lite"/>
    </source>
</evidence>
<reference evidence="2 3" key="1">
    <citation type="journal article" date="2015" name="Environ. Microbiol.">
        <title>Metagenome sequence of Elaphomyces granulatus from sporocarp tissue reveals Ascomycota ectomycorrhizal fingerprints of genome expansion and a Proteobacteria-rich microbiome.</title>
        <authorList>
            <person name="Quandt C.A."/>
            <person name="Kohler A."/>
            <person name="Hesse C.N."/>
            <person name="Sharpton T.J."/>
            <person name="Martin F."/>
            <person name="Spatafora J.W."/>
        </authorList>
    </citation>
    <scope>NUCLEOTIDE SEQUENCE [LARGE SCALE GENOMIC DNA]</scope>
    <source>
        <strain evidence="2 3">OSC145934</strain>
    </source>
</reference>
<comment type="caution">
    <text evidence="2">The sequence shown here is derived from an EMBL/GenBank/DDBJ whole genome shotgun (WGS) entry which is preliminary data.</text>
</comment>
<accession>A0A232LPY2</accession>
<sequence length="105" mass="11536">MSPPPAECVSDIEQLVDQVTSNYEKMSMATDSQSKVVKDVLQAFIKLIEGMVKKMVEEEADKMEKIVDGKIAAAISKAPVQAQWDGEEKTPMVIRGEKRPEGVAV</sequence>
<proteinExistence type="predicted"/>
<organism evidence="2 3">
    <name type="scientific">Elaphomyces granulatus</name>
    <dbReference type="NCBI Taxonomy" id="519963"/>
    <lineage>
        <taxon>Eukaryota</taxon>
        <taxon>Fungi</taxon>
        <taxon>Dikarya</taxon>
        <taxon>Ascomycota</taxon>
        <taxon>Pezizomycotina</taxon>
        <taxon>Eurotiomycetes</taxon>
        <taxon>Eurotiomycetidae</taxon>
        <taxon>Eurotiales</taxon>
        <taxon>Elaphomycetaceae</taxon>
        <taxon>Elaphomyces</taxon>
    </lineage>
</organism>
<name>A0A232LPY2_9EURO</name>
<feature type="region of interest" description="Disordered" evidence="1">
    <location>
        <begin position="86"/>
        <end position="105"/>
    </location>
</feature>
<evidence type="ECO:0000313" key="2">
    <source>
        <dbReference type="EMBL" id="OXV06192.1"/>
    </source>
</evidence>
<gene>
    <name evidence="2" type="ORF">Egran_06040</name>
</gene>
<evidence type="ECO:0000313" key="3">
    <source>
        <dbReference type="Proteomes" id="UP000243515"/>
    </source>
</evidence>
<dbReference type="EMBL" id="NPHW01006019">
    <property type="protein sequence ID" value="OXV06192.1"/>
    <property type="molecule type" value="Genomic_DNA"/>
</dbReference>
<dbReference type="AlphaFoldDB" id="A0A232LPY2"/>
<dbReference type="Proteomes" id="UP000243515">
    <property type="component" value="Unassembled WGS sequence"/>
</dbReference>
<protein>
    <submittedName>
        <fullName evidence="2">Uncharacterized protein</fullName>
    </submittedName>
</protein>